<evidence type="ECO:0008006" key="3">
    <source>
        <dbReference type="Google" id="ProtNLM"/>
    </source>
</evidence>
<dbReference type="EMBL" id="NIBG01000014">
    <property type="protein sequence ID" value="PAB58527.1"/>
    <property type="molecule type" value="Genomic_DNA"/>
</dbReference>
<protein>
    <recommendedName>
        <fullName evidence="3">Motility protein</fullName>
    </recommendedName>
</protein>
<evidence type="ECO:0000313" key="1">
    <source>
        <dbReference type="EMBL" id="PAB58527.1"/>
    </source>
</evidence>
<name>A0A267MGD2_9FIRM</name>
<dbReference type="Proteomes" id="UP000216024">
    <property type="component" value="Unassembled WGS sequence"/>
</dbReference>
<reference evidence="1 2" key="1">
    <citation type="submission" date="2017-06" db="EMBL/GenBank/DDBJ databases">
        <title>Draft genome sequence of anaerobic fermentative bacterium Anaeromicrobium sediminis DY2726D isolated from West Pacific Ocean sediments.</title>
        <authorList>
            <person name="Zeng X."/>
        </authorList>
    </citation>
    <scope>NUCLEOTIDE SEQUENCE [LARGE SCALE GENOMIC DNA]</scope>
    <source>
        <strain evidence="1 2">DY2726D</strain>
    </source>
</reference>
<dbReference type="AlphaFoldDB" id="A0A267MGD2"/>
<dbReference type="OrthoDB" id="1924973at2"/>
<proteinExistence type="predicted"/>
<organism evidence="1 2">
    <name type="scientific">Anaeromicrobium sediminis</name>
    <dbReference type="NCBI Taxonomy" id="1478221"/>
    <lineage>
        <taxon>Bacteria</taxon>
        <taxon>Bacillati</taxon>
        <taxon>Bacillota</taxon>
        <taxon>Clostridia</taxon>
        <taxon>Peptostreptococcales</taxon>
        <taxon>Thermotaleaceae</taxon>
        <taxon>Anaeromicrobium</taxon>
    </lineage>
</organism>
<sequence length="58" mass="6097">MDVGSLSMAMSQASLSQQVSLSVAKMTMDTAEVSSANMVKMMEQSVNPSVGSNLDIKL</sequence>
<evidence type="ECO:0000313" key="2">
    <source>
        <dbReference type="Proteomes" id="UP000216024"/>
    </source>
</evidence>
<comment type="caution">
    <text evidence="1">The sequence shown here is derived from an EMBL/GenBank/DDBJ whole genome shotgun (WGS) entry which is preliminary data.</text>
</comment>
<dbReference type="RefSeq" id="WP_095134469.1">
    <property type="nucleotide sequence ID" value="NZ_NIBG01000014.1"/>
</dbReference>
<dbReference type="Pfam" id="PF14070">
    <property type="entry name" value="YjfB_motility"/>
    <property type="match status" value="1"/>
</dbReference>
<accession>A0A267MGD2</accession>
<gene>
    <name evidence="1" type="ORF">CCE28_14575</name>
</gene>
<keyword evidence="2" id="KW-1185">Reference proteome</keyword>
<dbReference type="InterPro" id="IPR025906">
    <property type="entry name" value="YjfB_motility"/>
</dbReference>